<dbReference type="PROSITE" id="PS51257">
    <property type="entry name" value="PROKAR_LIPOPROTEIN"/>
    <property type="match status" value="1"/>
</dbReference>
<evidence type="ECO:0008006" key="4">
    <source>
        <dbReference type="Google" id="ProtNLM"/>
    </source>
</evidence>
<gene>
    <name evidence="2" type="ORF">DB313_05180</name>
</gene>
<dbReference type="Gene3D" id="1.20.120.1640">
    <property type="match status" value="1"/>
</dbReference>
<proteinExistence type="predicted"/>
<accession>A0A386PNP1</accession>
<dbReference type="InterPro" id="IPR054523">
    <property type="entry name" value="CRASP-2-like"/>
</dbReference>
<sequence length="291" mass="32107">MNKINICILPLLYFSILACQNSITDSDSEENDTGEVAMSTSDFQSDDGQTETITKLTITKLSKEDVTKLKDFVEKTKEYGSTLISIYNNNIGTFNNINSYSVVECDDYTEGNKSKSWCKNWNKKRKEYLEKLKKDNKLTDEFKKLVAMIKTDISAYIPQALTDAIAKLEEALKKGTTEPVKAVDAQSTIDTFYETIDTAITSYADAFVHLASTLSSKKFADATKSFADATKVFVDNKHDAAISGVVLGIRAVVSQEGIDKAKQAAKIFGPEGEKFAPAIDTLDAAYKTVKP</sequence>
<dbReference type="Pfam" id="PF22487">
    <property type="entry name" value="CRASP-2"/>
    <property type="match status" value="1"/>
</dbReference>
<dbReference type="OrthoDB" id="352732at2"/>
<evidence type="ECO:0000313" key="2">
    <source>
        <dbReference type="EMBL" id="AYE36892.1"/>
    </source>
</evidence>
<name>A0A386PNP1_9SPIR</name>
<feature type="region of interest" description="Disordered" evidence="1">
    <location>
        <begin position="27"/>
        <end position="48"/>
    </location>
</feature>
<dbReference type="KEGG" id="btur:DB313_05180"/>
<evidence type="ECO:0000313" key="3">
    <source>
        <dbReference type="Proteomes" id="UP000275571"/>
    </source>
</evidence>
<organism evidence="2 3">
    <name type="scientific">Borrelia turcica IST7</name>
    <dbReference type="NCBI Taxonomy" id="1104446"/>
    <lineage>
        <taxon>Bacteria</taxon>
        <taxon>Pseudomonadati</taxon>
        <taxon>Spirochaetota</taxon>
        <taxon>Spirochaetia</taxon>
        <taxon>Spirochaetales</taxon>
        <taxon>Borreliaceae</taxon>
        <taxon>Borrelia</taxon>
    </lineage>
</organism>
<dbReference type="RefSeq" id="WP_120104812.1">
    <property type="nucleotide sequence ID" value="NZ_CP028885.1"/>
</dbReference>
<reference evidence="2 3" key="1">
    <citation type="journal article" date="2018" name="Infect. Genet. Evol.">
        <title>Genome-wide analysis of Borrelia turcica and 'Candidatus Borrelia tachyglossi' shows relapsing fever-like genomes with unique genomic links to Lyme disease Borrelia.</title>
        <authorList>
            <person name="Gofton A.W."/>
            <person name="Margos G."/>
            <person name="Fingerle V."/>
            <person name="Hepner S."/>
            <person name="Loh S.M."/>
            <person name="Ryan U."/>
            <person name="Irwin P."/>
            <person name="Oskam C.L."/>
        </authorList>
    </citation>
    <scope>NUCLEOTIDE SEQUENCE [LARGE SCALE GENOMIC DNA]</scope>
    <source>
        <strain evidence="2 3">IST7</strain>
        <plasmid evidence="2">lp129</plasmid>
    </source>
</reference>
<dbReference type="EMBL" id="CP028885">
    <property type="protein sequence ID" value="AYE36892.1"/>
    <property type="molecule type" value="Genomic_DNA"/>
</dbReference>
<dbReference type="Proteomes" id="UP000275571">
    <property type="component" value="Plasmid lp129"/>
</dbReference>
<keyword evidence="2" id="KW-0614">Plasmid</keyword>
<keyword evidence="3" id="KW-1185">Reference proteome</keyword>
<dbReference type="AlphaFoldDB" id="A0A386PNP1"/>
<protein>
    <recommendedName>
        <fullName evidence="4">Lipoprotein</fullName>
    </recommendedName>
</protein>
<evidence type="ECO:0000256" key="1">
    <source>
        <dbReference type="SAM" id="MobiDB-lite"/>
    </source>
</evidence>
<geneLocation type="plasmid" evidence="2 3">
    <name>lp129</name>
</geneLocation>